<keyword evidence="2" id="KW-1185">Reference proteome</keyword>
<accession>A0A256FJE8</accession>
<evidence type="ECO:0000313" key="2">
    <source>
        <dbReference type="Proteomes" id="UP000215590"/>
    </source>
</evidence>
<reference evidence="1 2" key="1">
    <citation type="submission" date="2017-07" db="EMBL/GenBank/DDBJ databases">
        <title>Phylogenetic study on the rhizospheric bacterium Ochrobactrum sp. A44.</title>
        <authorList>
            <person name="Krzyzanowska D.M."/>
            <person name="Ossowicki A."/>
            <person name="Rajewska M."/>
            <person name="Maciag T."/>
            <person name="Kaczynski Z."/>
            <person name="Czerwicka M."/>
            <person name="Jafra S."/>
        </authorList>
    </citation>
    <scope>NUCLEOTIDE SEQUENCE [LARGE SCALE GENOMIC DNA]</scope>
    <source>
        <strain evidence="1 2">DSM 7216</strain>
    </source>
</reference>
<protein>
    <recommendedName>
        <fullName evidence="3">Type II toxin-antitoxin system VapC family toxin</fullName>
    </recommendedName>
</protein>
<dbReference type="AlphaFoldDB" id="A0A256FJE8"/>
<proteinExistence type="predicted"/>
<evidence type="ECO:0008006" key="3">
    <source>
        <dbReference type="Google" id="ProtNLM"/>
    </source>
</evidence>
<evidence type="ECO:0000313" key="1">
    <source>
        <dbReference type="EMBL" id="OYR14949.1"/>
    </source>
</evidence>
<gene>
    <name evidence="1" type="ORF">CEV31_3142</name>
</gene>
<sequence length="95" mass="10706">MQQDIETARLHAKMVAVPALKSLWVPDPTAKTPKYGQDLLIAATSIRYEIPIATINIRDFMAIHEHFRLPGLLDPSTSLWHVTPKLYEVTSPKNS</sequence>
<dbReference type="EMBL" id="NNRJ01000051">
    <property type="protein sequence ID" value="OYR14949.1"/>
    <property type="molecule type" value="Genomic_DNA"/>
</dbReference>
<comment type="caution">
    <text evidence="1">The sequence shown here is derived from an EMBL/GenBank/DDBJ whole genome shotgun (WGS) entry which is preliminary data.</text>
</comment>
<organism evidence="1 2">
    <name type="scientific">Brucella thiophenivorans</name>
    <dbReference type="NCBI Taxonomy" id="571255"/>
    <lineage>
        <taxon>Bacteria</taxon>
        <taxon>Pseudomonadati</taxon>
        <taxon>Pseudomonadota</taxon>
        <taxon>Alphaproteobacteria</taxon>
        <taxon>Hyphomicrobiales</taxon>
        <taxon>Brucellaceae</taxon>
        <taxon>Brucella/Ochrobactrum group</taxon>
        <taxon>Brucella</taxon>
    </lineage>
</organism>
<dbReference type="Proteomes" id="UP000215590">
    <property type="component" value="Unassembled WGS sequence"/>
</dbReference>
<dbReference type="Gene3D" id="3.40.50.1010">
    <property type="entry name" value="5'-nuclease"/>
    <property type="match status" value="1"/>
</dbReference>
<name>A0A256FJE8_9HYPH</name>